<protein>
    <recommendedName>
        <fullName evidence="3">histidine kinase</fullName>
        <ecNumber evidence="3">2.7.13.3</ecNumber>
    </recommendedName>
</protein>
<evidence type="ECO:0000256" key="11">
    <source>
        <dbReference type="ARBA" id="ARBA00023012"/>
    </source>
</evidence>
<keyword evidence="5" id="KW-0808">Transferase</keyword>
<comment type="subcellular location">
    <subcellularLocation>
        <location evidence="2">Membrane</location>
        <topology evidence="2">Multi-pass membrane protein</topology>
    </subcellularLocation>
</comment>
<comment type="caution">
    <text evidence="15">The sequence shown here is derived from an EMBL/GenBank/DDBJ whole genome shotgun (WGS) entry which is preliminary data.</text>
</comment>
<dbReference type="RefSeq" id="WP_004662798.1">
    <property type="nucleotide sequence ID" value="NZ_BMDV01000001.1"/>
</dbReference>
<dbReference type="InterPro" id="IPR003594">
    <property type="entry name" value="HATPase_dom"/>
</dbReference>
<evidence type="ECO:0000256" key="5">
    <source>
        <dbReference type="ARBA" id="ARBA00022679"/>
    </source>
</evidence>
<dbReference type="PANTHER" id="PTHR45436">
    <property type="entry name" value="SENSOR HISTIDINE KINASE YKOH"/>
    <property type="match status" value="1"/>
</dbReference>
<evidence type="ECO:0000256" key="10">
    <source>
        <dbReference type="ARBA" id="ARBA00022989"/>
    </source>
</evidence>
<evidence type="ECO:0000256" key="8">
    <source>
        <dbReference type="ARBA" id="ARBA00022777"/>
    </source>
</evidence>
<dbReference type="CDD" id="cd00082">
    <property type="entry name" value="HisKA"/>
    <property type="match status" value="1"/>
</dbReference>
<dbReference type="SUPFAM" id="SSF47384">
    <property type="entry name" value="Homodimeric domain of signal transducing histidine kinase"/>
    <property type="match status" value="1"/>
</dbReference>
<evidence type="ECO:0000256" key="3">
    <source>
        <dbReference type="ARBA" id="ARBA00012438"/>
    </source>
</evidence>
<dbReference type="InterPro" id="IPR013727">
    <property type="entry name" value="2CSK_N"/>
</dbReference>
<keyword evidence="9" id="KW-0067">ATP-binding</keyword>
<keyword evidence="4" id="KW-0597">Phosphoprotein</keyword>
<evidence type="ECO:0000256" key="12">
    <source>
        <dbReference type="ARBA" id="ARBA00023136"/>
    </source>
</evidence>
<dbReference type="Pfam" id="PF00512">
    <property type="entry name" value="HisKA"/>
    <property type="match status" value="1"/>
</dbReference>
<accession>A0ABN0JND5</accession>
<evidence type="ECO:0000256" key="7">
    <source>
        <dbReference type="ARBA" id="ARBA00022741"/>
    </source>
</evidence>
<dbReference type="CDD" id="cd00075">
    <property type="entry name" value="HATPase"/>
    <property type="match status" value="1"/>
</dbReference>
<keyword evidence="16" id="KW-1185">Reference proteome</keyword>
<dbReference type="InterPro" id="IPR003661">
    <property type="entry name" value="HisK_dim/P_dom"/>
</dbReference>
<organism evidence="15 16">
    <name type="scientific">Acinetobacter modestus</name>
    <dbReference type="NCBI Taxonomy" id="1776740"/>
    <lineage>
        <taxon>Bacteria</taxon>
        <taxon>Pseudomonadati</taxon>
        <taxon>Pseudomonadota</taxon>
        <taxon>Gammaproteobacteria</taxon>
        <taxon>Moraxellales</taxon>
        <taxon>Moraxellaceae</taxon>
        <taxon>Acinetobacter</taxon>
    </lineage>
</organism>
<proteinExistence type="predicted"/>
<evidence type="ECO:0000256" key="9">
    <source>
        <dbReference type="ARBA" id="ARBA00022840"/>
    </source>
</evidence>
<feature type="transmembrane region" description="Helical" evidence="13">
    <location>
        <begin position="154"/>
        <end position="174"/>
    </location>
</feature>
<dbReference type="PRINTS" id="PR00344">
    <property type="entry name" value="BCTRLSENSOR"/>
</dbReference>
<comment type="catalytic activity">
    <reaction evidence="1">
        <text>ATP + protein L-histidine = ADP + protein N-phospho-L-histidine.</text>
        <dbReference type="EC" id="2.7.13.3"/>
    </reaction>
</comment>
<dbReference type="EMBL" id="APOJ01000025">
    <property type="protein sequence ID" value="ENU26769.1"/>
    <property type="molecule type" value="Genomic_DNA"/>
</dbReference>
<evidence type="ECO:0000256" key="1">
    <source>
        <dbReference type="ARBA" id="ARBA00000085"/>
    </source>
</evidence>
<evidence type="ECO:0000256" key="2">
    <source>
        <dbReference type="ARBA" id="ARBA00004141"/>
    </source>
</evidence>
<dbReference type="InterPro" id="IPR050428">
    <property type="entry name" value="TCS_sensor_his_kinase"/>
</dbReference>
<gene>
    <name evidence="15" type="ORF">F992_02318</name>
</gene>
<dbReference type="GeneID" id="92835695"/>
<keyword evidence="12 13" id="KW-0472">Membrane</keyword>
<evidence type="ECO:0000256" key="13">
    <source>
        <dbReference type="SAM" id="Phobius"/>
    </source>
</evidence>
<keyword evidence="8" id="KW-0418">Kinase</keyword>
<dbReference type="Pfam" id="PF08521">
    <property type="entry name" value="2CSK_N"/>
    <property type="match status" value="1"/>
</dbReference>
<dbReference type="SMART" id="SM00388">
    <property type="entry name" value="HisKA"/>
    <property type="match status" value="1"/>
</dbReference>
<dbReference type="SUPFAM" id="SSF55874">
    <property type="entry name" value="ATPase domain of HSP90 chaperone/DNA topoisomerase II/histidine kinase"/>
    <property type="match status" value="1"/>
</dbReference>
<dbReference type="InterPro" id="IPR004358">
    <property type="entry name" value="Sig_transdc_His_kin-like_C"/>
</dbReference>
<dbReference type="PANTHER" id="PTHR45436:SF14">
    <property type="entry name" value="SENSOR PROTEIN QSEC"/>
    <property type="match status" value="1"/>
</dbReference>
<name>A0ABN0JND5_9GAMM</name>
<evidence type="ECO:0000256" key="6">
    <source>
        <dbReference type="ARBA" id="ARBA00022692"/>
    </source>
</evidence>
<reference evidence="16" key="1">
    <citation type="submission" date="2013-02" db="EMBL/GenBank/DDBJ databases">
        <title>The Genome Sequence of Acinetobacter sp. NIPH 236.</title>
        <authorList>
            <consortium name="The Broad Institute Genome Sequencing Platform"/>
            <consortium name="The Broad Institute Genome Sequencing Center for Infectious Disease"/>
            <person name="Cerqueira G."/>
            <person name="Feldgarden M."/>
            <person name="Courvalin P."/>
            <person name="Perichon B."/>
            <person name="Grillot-Courvalin C."/>
            <person name="Clermont D."/>
            <person name="Rocha E."/>
            <person name="Yoon E.-J."/>
            <person name="Nemec A."/>
            <person name="Walker B."/>
            <person name="Young S.K."/>
            <person name="Zeng Q."/>
            <person name="Gargeya S."/>
            <person name="Fitzgerald M."/>
            <person name="Haas B."/>
            <person name="Abouelleil A."/>
            <person name="Alvarado L."/>
            <person name="Arachchi H.M."/>
            <person name="Berlin A.M."/>
            <person name="Chapman S.B."/>
            <person name="Dewar J."/>
            <person name="Goldberg J."/>
            <person name="Griggs A."/>
            <person name="Gujja S."/>
            <person name="Hansen M."/>
            <person name="Howarth C."/>
            <person name="Imamovic A."/>
            <person name="Larimer J."/>
            <person name="McCowan C."/>
            <person name="Murphy C."/>
            <person name="Neiman D."/>
            <person name="Pearson M."/>
            <person name="Priest M."/>
            <person name="Roberts A."/>
            <person name="Saif S."/>
            <person name="Shea T."/>
            <person name="Sisk P."/>
            <person name="Sykes S."/>
            <person name="Wortman J."/>
            <person name="Nusbaum C."/>
            <person name="Birren B."/>
        </authorList>
    </citation>
    <scope>NUCLEOTIDE SEQUENCE [LARGE SCALE GENOMIC DNA]</scope>
    <source>
        <strain evidence="16">NIPH 236</strain>
    </source>
</reference>
<keyword evidence="10 13" id="KW-1133">Transmembrane helix</keyword>
<dbReference type="Gene3D" id="3.30.565.10">
    <property type="entry name" value="Histidine kinase-like ATPase, C-terminal domain"/>
    <property type="match status" value="1"/>
</dbReference>
<dbReference type="SMART" id="SM00387">
    <property type="entry name" value="HATPase_c"/>
    <property type="match status" value="1"/>
</dbReference>
<dbReference type="Pfam" id="PF02518">
    <property type="entry name" value="HATPase_c"/>
    <property type="match status" value="1"/>
</dbReference>
<sequence>MPNLIRSYSLTRRLSLILLAITTSVWVGSLGCIYWGMQRAANNIFDKSLAETAHALLSTTSSTLEGRVPDHTVIEKAQGEHYNQIIFQIWHKNGKLIYRSVGVDTHPFVQQVNFGWIRIHNKTYRSYSVWDNTNTIQVQIAQVWTIRQDIQRDMLLFLIVVSAFFFPLLSWLILRTIRSHLVTVFNISQNLEKQSIEHLKPINPIVPKEIEPLVNSLNTLLTEIAESMQREKRFTSNAAHELRTPLAAIRMHAQVLLSARSTEEARESAQDIMIGIDKASRMITQLLTLARIEHNNQQIDSKIDLVNIIQNTLALMDFQLVQAQIDLELKLDSAPVIAQMDQLEIIFRNLLENAILYRTQERKPIIKISCGCFEDYSFLQIEDNGIGLDEDQIPLIFQRFYRVDQNSLVIGSGLGLSIVKQIVDSYGGEIELRRADKTGGTVIRIELNSPKIFGV</sequence>
<feature type="domain" description="Histidine kinase" evidence="14">
    <location>
        <begin position="237"/>
        <end position="451"/>
    </location>
</feature>
<keyword evidence="6 13" id="KW-0812">Transmembrane</keyword>
<dbReference type="PROSITE" id="PS51257">
    <property type="entry name" value="PROKAR_LIPOPROTEIN"/>
    <property type="match status" value="1"/>
</dbReference>
<evidence type="ECO:0000313" key="16">
    <source>
        <dbReference type="Proteomes" id="UP000013190"/>
    </source>
</evidence>
<dbReference type="InterPro" id="IPR036890">
    <property type="entry name" value="HATPase_C_sf"/>
</dbReference>
<feature type="transmembrane region" description="Helical" evidence="13">
    <location>
        <begin position="16"/>
        <end position="37"/>
    </location>
</feature>
<dbReference type="Gene3D" id="1.10.287.130">
    <property type="match status" value="1"/>
</dbReference>
<evidence type="ECO:0000313" key="15">
    <source>
        <dbReference type="EMBL" id="ENU26769.1"/>
    </source>
</evidence>
<keyword evidence="7" id="KW-0547">Nucleotide-binding</keyword>
<evidence type="ECO:0000256" key="4">
    <source>
        <dbReference type="ARBA" id="ARBA00022553"/>
    </source>
</evidence>
<dbReference type="InterPro" id="IPR036097">
    <property type="entry name" value="HisK_dim/P_sf"/>
</dbReference>
<dbReference type="InterPro" id="IPR005467">
    <property type="entry name" value="His_kinase_dom"/>
</dbReference>
<dbReference type="PROSITE" id="PS50109">
    <property type="entry name" value="HIS_KIN"/>
    <property type="match status" value="1"/>
</dbReference>
<dbReference type="EC" id="2.7.13.3" evidence="3"/>
<reference evidence="15 16" key="2">
    <citation type="journal article" date="2016" name="Int. J. Syst. Evol. Microbiol.">
        <title>Taxonomy of haemolytic and/or proteolytic strains of the genus Acinetobacter with the proposal of Acinetobacter courvalinii sp. nov. (genomic species 14 sensu Bouvet &amp; Jeanjean), Acinetobacter dispersus sp. nov. (genomic species 17), Acinetobacter modestus sp. nov., Acinetobacter proteolyticus sp. nov. and Acinetobacter vivianii sp. nov.</title>
        <authorList>
            <person name="Nemec A."/>
            <person name="Radolfova-Krizova L."/>
            <person name="Maixnerova M."/>
            <person name="Vrestiakova E."/>
            <person name="Jezek P."/>
            <person name="Sedo O."/>
        </authorList>
    </citation>
    <scope>NUCLEOTIDE SEQUENCE [LARGE SCALE GENOMIC DNA]</scope>
    <source>
        <strain evidence="15 16">NIPH 236</strain>
    </source>
</reference>
<keyword evidence="11" id="KW-0902">Two-component regulatory system</keyword>
<dbReference type="Proteomes" id="UP000013190">
    <property type="component" value="Unassembled WGS sequence"/>
</dbReference>
<evidence type="ECO:0000259" key="14">
    <source>
        <dbReference type="PROSITE" id="PS50109"/>
    </source>
</evidence>